<organism evidence="1 2">
    <name type="scientific">Psylliodes chrysocephalus</name>
    <dbReference type="NCBI Taxonomy" id="3402493"/>
    <lineage>
        <taxon>Eukaryota</taxon>
        <taxon>Metazoa</taxon>
        <taxon>Ecdysozoa</taxon>
        <taxon>Arthropoda</taxon>
        <taxon>Hexapoda</taxon>
        <taxon>Insecta</taxon>
        <taxon>Pterygota</taxon>
        <taxon>Neoptera</taxon>
        <taxon>Endopterygota</taxon>
        <taxon>Coleoptera</taxon>
        <taxon>Polyphaga</taxon>
        <taxon>Cucujiformia</taxon>
        <taxon>Chrysomeloidea</taxon>
        <taxon>Chrysomelidae</taxon>
        <taxon>Galerucinae</taxon>
        <taxon>Alticini</taxon>
        <taxon>Psylliodes</taxon>
    </lineage>
</organism>
<proteinExistence type="predicted"/>
<gene>
    <name evidence="1" type="ORF">PSYICH_LOCUS5897</name>
</gene>
<dbReference type="EMBL" id="OV651830">
    <property type="protein sequence ID" value="CAH1105152.1"/>
    <property type="molecule type" value="Genomic_DNA"/>
</dbReference>
<dbReference type="AlphaFoldDB" id="A0A9P0CUY4"/>
<keyword evidence="2" id="KW-1185">Reference proteome</keyword>
<accession>A0A9P0CUY4</accession>
<reference evidence="1" key="1">
    <citation type="submission" date="2022-01" db="EMBL/GenBank/DDBJ databases">
        <authorList>
            <person name="King R."/>
        </authorList>
    </citation>
    <scope>NUCLEOTIDE SEQUENCE</scope>
</reference>
<name>A0A9P0CUY4_9CUCU</name>
<evidence type="ECO:0000313" key="1">
    <source>
        <dbReference type="EMBL" id="CAH1105152.1"/>
    </source>
</evidence>
<evidence type="ECO:0000313" key="2">
    <source>
        <dbReference type="Proteomes" id="UP001153636"/>
    </source>
</evidence>
<dbReference type="OrthoDB" id="6747455at2759"/>
<dbReference type="Proteomes" id="UP001153636">
    <property type="component" value="Chromosome 18"/>
</dbReference>
<protein>
    <submittedName>
        <fullName evidence="1">Uncharacterized protein</fullName>
    </submittedName>
</protein>
<sequence>MEAGSVPECFLCKEGVVNDSVNVTRGLENLIRVSKERCDNFHLFLQKQSSVRMHNKCRGRYIIKSRGKFAYNEFDKHSSRRLDHLTSPKRQKKRSHSDFDFKNNCCQLAASIEKEKRKSILVKKRTIVLVSNKEFKTTLLNQNTAHIDIGKYEATLEIISGIDLTVVGAIYHEVCRLVFYQLSEQASGKAKPKGRPKNSDISAQIERIVAYIMETGEEMYTMAELTKIGGIYYY</sequence>